<sequence>MNFSTTPTPTTTEANVNPSPAPQSLASEFNERVRRLTREVADLLLAEDADIEREAAYKAATTVAQQVGKRGLDAQREFLGRGLHDIASDIQMRLAEQNFEGYAQETAAMSVFLRAVAHRDEVAALVEEARERRADPEMVGGILAEYVAKVTAAQLTGPGETLAAKILQNWLEGVEWSELGAQYLIGGVPAALANRPAS</sequence>
<dbReference type="RefSeq" id="WP_344902047.1">
    <property type="nucleotide sequence ID" value="NZ_BAAAWD010000016.1"/>
</dbReference>
<dbReference type="Proteomes" id="UP001499930">
    <property type="component" value="Unassembled WGS sequence"/>
</dbReference>
<protein>
    <submittedName>
        <fullName evidence="2">Uncharacterized protein</fullName>
    </submittedName>
</protein>
<organism evidence="2 3">
    <name type="scientific">Streptosporangium longisporum</name>
    <dbReference type="NCBI Taxonomy" id="46187"/>
    <lineage>
        <taxon>Bacteria</taxon>
        <taxon>Bacillati</taxon>
        <taxon>Actinomycetota</taxon>
        <taxon>Actinomycetes</taxon>
        <taxon>Streptosporangiales</taxon>
        <taxon>Streptosporangiaceae</taxon>
        <taxon>Streptosporangium</taxon>
    </lineage>
</organism>
<feature type="compositionally biased region" description="Low complexity" evidence="1">
    <location>
        <begin position="1"/>
        <end position="12"/>
    </location>
</feature>
<accession>A0ABP6L4E3</accession>
<evidence type="ECO:0000313" key="2">
    <source>
        <dbReference type="EMBL" id="GAA3027451.1"/>
    </source>
</evidence>
<feature type="region of interest" description="Disordered" evidence="1">
    <location>
        <begin position="1"/>
        <end position="24"/>
    </location>
</feature>
<comment type="caution">
    <text evidence="2">The sequence shown here is derived from an EMBL/GenBank/DDBJ whole genome shotgun (WGS) entry which is preliminary data.</text>
</comment>
<dbReference type="EMBL" id="BAAAWD010000016">
    <property type="protein sequence ID" value="GAA3027451.1"/>
    <property type="molecule type" value="Genomic_DNA"/>
</dbReference>
<proteinExistence type="predicted"/>
<name>A0ABP6L4E3_9ACTN</name>
<keyword evidence="3" id="KW-1185">Reference proteome</keyword>
<evidence type="ECO:0000256" key="1">
    <source>
        <dbReference type="SAM" id="MobiDB-lite"/>
    </source>
</evidence>
<gene>
    <name evidence="2" type="ORF">GCM10017559_62100</name>
</gene>
<reference evidence="3" key="1">
    <citation type="journal article" date="2019" name="Int. J. Syst. Evol. Microbiol.">
        <title>The Global Catalogue of Microorganisms (GCM) 10K type strain sequencing project: providing services to taxonomists for standard genome sequencing and annotation.</title>
        <authorList>
            <consortium name="The Broad Institute Genomics Platform"/>
            <consortium name="The Broad Institute Genome Sequencing Center for Infectious Disease"/>
            <person name="Wu L."/>
            <person name="Ma J."/>
        </authorList>
    </citation>
    <scope>NUCLEOTIDE SEQUENCE [LARGE SCALE GENOMIC DNA]</scope>
    <source>
        <strain evidence="3">JCM 3106</strain>
    </source>
</reference>
<evidence type="ECO:0000313" key="3">
    <source>
        <dbReference type="Proteomes" id="UP001499930"/>
    </source>
</evidence>
<feature type="compositionally biased region" description="Polar residues" evidence="1">
    <location>
        <begin position="13"/>
        <end position="24"/>
    </location>
</feature>